<dbReference type="HOGENOM" id="CLU_2777430_0_0_1"/>
<gene>
    <name evidence="1" type="ORF">SCLCIDRAFT_1225496</name>
</gene>
<reference evidence="2" key="2">
    <citation type="submission" date="2015-01" db="EMBL/GenBank/DDBJ databases">
        <title>Evolutionary Origins and Diversification of the Mycorrhizal Mutualists.</title>
        <authorList>
            <consortium name="DOE Joint Genome Institute"/>
            <consortium name="Mycorrhizal Genomics Consortium"/>
            <person name="Kohler A."/>
            <person name="Kuo A."/>
            <person name="Nagy L.G."/>
            <person name="Floudas D."/>
            <person name="Copeland A."/>
            <person name="Barry K.W."/>
            <person name="Cichocki N."/>
            <person name="Veneault-Fourrey C."/>
            <person name="LaButti K."/>
            <person name="Lindquist E.A."/>
            <person name="Lipzen A."/>
            <person name="Lundell T."/>
            <person name="Morin E."/>
            <person name="Murat C."/>
            <person name="Riley R."/>
            <person name="Ohm R."/>
            <person name="Sun H."/>
            <person name="Tunlid A."/>
            <person name="Henrissat B."/>
            <person name="Grigoriev I.V."/>
            <person name="Hibbett D.S."/>
            <person name="Martin F."/>
        </authorList>
    </citation>
    <scope>NUCLEOTIDE SEQUENCE [LARGE SCALE GENOMIC DNA]</scope>
    <source>
        <strain evidence="2">Foug A</strain>
    </source>
</reference>
<evidence type="ECO:0000313" key="1">
    <source>
        <dbReference type="EMBL" id="KIM50070.1"/>
    </source>
</evidence>
<dbReference type="EMBL" id="KN822756">
    <property type="protein sequence ID" value="KIM50070.1"/>
    <property type="molecule type" value="Genomic_DNA"/>
</dbReference>
<reference evidence="1 2" key="1">
    <citation type="submission" date="2014-04" db="EMBL/GenBank/DDBJ databases">
        <authorList>
            <consortium name="DOE Joint Genome Institute"/>
            <person name="Kuo A."/>
            <person name="Kohler A."/>
            <person name="Nagy L.G."/>
            <person name="Floudas D."/>
            <person name="Copeland A."/>
            <person name="Barry K.W."/>
            <person name="Cichocki N."/>
            <person name="Veneault-Fourrey C."/>
            <person name="LaButti K."/>
            <person name="Lindquist E.A."/>
            <person name="Lipzen A."/>
            <person name="Lundell T."/>
            <person name="Morin E."/>
            <person name="Murat C."/>
            <person name="Sun H."/>
            <person name="Tunlid A."/>
            <person name="Henrissat B."/>
            <person name="Grigoriev I.V."/>
            <person name="Hibbett D.S."/>
            <person name="Martin F."/>
            <person name="Nordberg H.P."/>
            <person name="Cantor M.N."/>
            <person name="Hua S.X."/>
        </authorList>
    </citation>
    <scope>NUCLEOTIDE SEQUENCE [LARGE SCALE GENOMIC DNA]</scope>
    <source>
        <strain evidence="1 2">Foug A</strain>
    </source>
</reference>
<sequence>MEQVLQGQVVLGTHRTNSVYLQLDSAHLKKAKGGIENVVLTRHREKLGQFHEETMESHLVLNLMQWRKE</sequence>
<name>A0A0C3CN11_9AGAM</name>
<dbReference type="Proteomes" id="UP000053989">
    <property type="component" value="Unassembled WGS sequence"/>
</dbReference>
<organism evidence="1 2">
    <name type="scientific">Scleroderma citrinum Foug A</name>
    <dbReference type="NCBI Taxonomy" id="1036808"/>
    <lineage>
        <taxon>Eukaryota</taxon>
        <taxon>Fungi</taxon>
        <taxon>Dikarya</taxon>
        <taxon>Basidiomycota</taxon>
        <taxon>Agaricomycotina</taxon>
        <taxon>Agaricomycetes</taxon>
        <taxon>Agaricomycetidae</taxon>
        <taxon>Boletales</taxon>
        <taxon>Sclerodermatineae</taxon>
        <taxon>Sclerodermataceae</taxon>
        <taxon>Scleroderma</taxon>
    </lineage>
</organism>
<keyword evidence="2" id="KW-1185">Reference proteome</keyword>
<accession>A0A0C3CN11</accession>
<dbReference type="AlphaFoldDB" id="A0A0C3CN11"/>
<evidence type="ECO:0000313" key="2">
    <source>
        <dbReference type="Proteomes" id="UP000053989"/>
    </source>
</evidence>
<dbReference type="InParanoid" id="A0A0C3CN11"/>
<proteinExistence type="predicted"/>
<protein>
    <submittedName>
        <fullName evidence="1">Uncharacterized protein</fullName>
    </submittedName>
</protein>